<evidence type="ECO:0000256" key="1">
    <source>
        <dbReference type="SAM" id="MobiDB-lite"/>
    </source>
</evidence>
<feature type="region of interest" description="Disordered" evidence="1">
    <location>
        <begin position="103"/>
        <end position="143"/>
    </location>
</feature>
<reference evidence="2" key="2">
    <citation type="journal article" date="2015" name="Data Brief">
        <title>Shoot transcriptome of the giant reed, Arundo donax.</title>
        <authorList>
            <person name="Barrero R.A."/>
            <person name="Guerrero F.D."/>
            <person name="Moolhuijzen P."/>
            <person name="Goolsby J.A."/>
            <person name="Tidwell J."/>
            <person name="Bellgard S.E."/>
            <person name="Bellgard M.I."/>
        </authorList>
    </citation>
    <scope>NUCLEOTIDE SEQUENCE</scope>
    <source>
        <tissue evidence="2">Shoot tissue taken approximately 20 cm above the soil surface</tissue>
    </source>
</reference>
<name>A0A0A9G858_ARUDO</name>
<evidence type="ECO:0000313" key="2">
    <source>
        <dbReference type="EMBL" id="JAE18731.1"/>
    </source>
</evidence>
<organism evidence="2">
    <name type="scientific">Arundo donax</name>
    <name type="common">Giant reed</name>
    <name type="synonym">Donax arundinaceus</name>
    <dbReference type="NCBI Taxonomy" id="35708"/>
    <lineage>
        <taxon>Eukaryota</taxon>
        <taxon>Viridiplantae</taxon>
        <taxon>Streptophyta</taxon>
        <taxon>Embryophyta</taxon>
        <taxon>Tracheophyta</taxon>
        <taxon>Spermatophyta</taxon>
        <taxon>Magnoliopsida</taxon>
        <taxon>Liliopsida</taxon>
        <taxon>Poales</taxon>
        <taxon>Poaceae</taxon>
        <taxon>PACMAD clade</taxon>
        <taxon>Arundinoideae</taxon>
        <taxon>Arundineae</taxon>
        <taxon>Arundo</taxon>
    </lineage>
</organism>
<sequence>MVPMSRMSMAIGLRDSLQSPSRYPTCNKQLFFSSSLALSVSINGKPNGGRGAAAAGDGAGVWRVGRRRAAGLLARLLQDPRRQDAAPEGALLVQLRRRREGAAAFTCGRRQRGPRTAPAPPPPQRRRRGPPAAPAGSRSSQGKEQVQGLLLWLHGSVVRGGVVVQH</sequence>
<reference evidence="2" key="1">
    <citation type="submission" date="2014-09" db="EMBL/GenBank/DDBJ databases">
        <authorList>
            <person name="Magalhaes I.L.F."/>
            <person name="Oliveira U."/>
            <person name="Santos F.R."/>
            <person name="Vidigal T.H.D.A."/>
            <person name="Brescovit A.D."/>
            <person name="Santos A.J."/>
        </authorList>
    </citation>
    <scope>NUCLEOTIDE SEQUENCE</scope>
    <source>
        <tissue evidence="2">Shoot tissue taken approximately 20 cm above the soil surface</tissue>
    </source>
</reference>
<dbReference type="EMBL" id="GBRH01179165">
    <property type="protein sequence ID" value="JAE18731.1"/>
    <property type="molecule type" value="Transcribed_RNA"/>
</dbReference>
<proteinExistence type="predicted"/>
<protein>
    <submittedName>
        <fullName evidence="2">Uncharacterized protein</fullName>
    </submittedName>
</protein>
<dbReference type="AlphaFoldDB" id="A0A0A9G858"/>
<accession>A0A0A9G858</accession>